<dbReference type="GO" id="GO:0005737">
    <property type="term" value="C:cytoplasm"/>
    <property type="evidence" value="ECO:0007669"/>
    <property type="project" value="TreeGrafter"/>
</dbReference>
<dbReference type="InterPro" id="IPR046357">
    <property type="entry name" value="PPIase_dom_sf"/>
</dbReference>
<gene>
    <name evidence="8" type="ORF">CTEN210_10871</name>
</gene>
<protein>
    <recommendedName>
        <fullName evidence="2 5">peptidylprolyl isomerase</fullName>
        <ecNumber evidence="2 5">5.2.1.8</ecNumber>
    </recommendedName>
</protein>
<evidence type="ECO:0000256" key="5">
    <source>
        <dbReference type="PROSITE-ProRule" id="PRU00277"/>
    </source>
</evidence>
<keyword evidence="3 5" id="KW-0697">Rotamase</keyword>
<keyword evidence="9" id="KW-1185">Reference proteome</keyword>
<comment type="catalytic activity">
    <reaction evidence="1 5">
        <text>[protein]-peptidylproline (omega=180) = [protein]-peptidylproline (omega=0)</text>
        <dbReference type="Rhea" id="RHEA:16237"/>
        <dbReference type="Rhea" id="RHEA-COMP:10747"/>
        <dbReference type="Rhea" id="RHEA-COMP:10748"/>
        <dbReference type="ChEBI" id="CHEBI:83833"/>
        <dbReference type="ChEBI" id="CHEBI:83834"/>
        <dbReference type="EC" id="5.2.1.8"/>
    </reaction>
</comment>
<dbReference type="GO" id="GO:0003755">
    <property type="term" value="F:peptidyl-prolyl cis-trans isomerase activity"/>
    <property type="evidence" value="ECO:0007669"/>
    <property type="project" value="UniProtKB-KW"/>
</dbReference>
<comment type="caution">
    <text evidence="8">The sequence shown here is derived from an EMBL/GenBank/DDBJ whole genome shotgun (WGS) entry which is preliminary data.</text>
</comment>
<dbReference type="InterPro" id="IPR013761">
    <property type="entry name" value="SAM/pointed_sf"/>
</dbReference>
<dbReference type="Gene3D" id="1.10.150.50">
    <property type="entry name" value="Transcription Factor, Ets-1"/>
    <property type="match status" value="1"/>
</dbReference>
<evidence type="ECO:0000259" key="7">
    <source>
        <dbReference type="PROSITE" id="PS50059"/>
    </source>
</evidence>
<feature type="signal peptide" evidence="6">
    <location>
        <begin position="1"/>
        <end position="21"/>
    </location>
</feature>
<evidence type="ECO:0000256" key="4">
    <source>
        <dbReference type="ARBA" id="ARBA00023235"/>
    </source>
</evidence>
<reference evidence="8 9" key="1">
    <citation type="journal article" date="2021" name="Sci. Rep.">
        <title>The genome of the diatom Chaetoceros tenuissimus carries an ancient integrated fragment of an extant virus.</title>
        <authorList>
            <person name="Hongo Y."/>
            <person name="Kimura K."/>
            <person name="Takaki Y."/>
            <person name="Yoshida Y."/>
            <person name="Baba S."/>
            <person name="Kobayashi G."/>
            <person name="Nagasaki K."/>
            <person name="Hano T."/>
            <person name="Tomaru Y."/>
        </authorList>
    </citation>
    <scope>NUCLEOTIDE SEQUENCE [LARGE SCALE GENOMIC DNA]</scope>
    <source>
        <strain evidence="8 9">NIES-3715</strain>
    </source>
</reference>
<dbReference type="Proteomes" id="UP001054902">
    <property type="component" value="Unassembled WGS sequence"/>
</dbReference>
<keyword evidence="4 5" id="KW-0413">Isomerase</keyword>
<sequence>MKIMKSHSLIAILGTASIAHAFQPVAPSNTSLRPNYTSNVFMTSLDMSSTSEEWISLVDGSDVVQKQILCESSGDIPQKGQTVKIEYKGTIGKSQSTWSVEDVVECWLKNQQGLYDILAKPMEENNVDGAVLFDADTFDEAYVAETLGVANKIQCKKTIMAAKRLRTQGEDFEQGSVFDSSADRGKPFEFVLGKGKAIKSMELLVATMKVGETAKMSCRADYGYGPEGYRKANGDVMIPPFCNLDFEITLVSIE</sequence>
<dbReference type="AlphaFoldDB" id="A0AAD3H8K4"/>
<evidence type="ECO:0000256" key="1">
    <source>
        <dbReference type="ARBA" id="ARBA00000971"/>
    </source>
</evidence>
<evidence type="ECO:0000256" key="3">
    <source>
        <dbReference type="ARBA" id="ARBA00023110"/>
    </source>
</evidence>
<dbReference type="PANTHER" id="PTHR10516">
    <property type="entry name" value="PEPTIDYL-PROLYL CIS-TRANS ISOMERASE"/>
    <property type="match status" value="1"/>
</dbReference>
<evidence type="ECO:0000313" key="9">
    <source>
        <dbReference type="Proteomes" id="UP001054902"/>
    </source>
</evidence>
<evidence type="ECO:0000313" key="8">
    <source>
        <dbReference type="EMBL" id="GFH54395.1"/>
    </source>
</evidence>
<dbReference type="SUPFAM" id="SSF54534">
    <property type="entry name" value="FKBP-like"/>
    <property type="match status" value="1"/>
</dbReference>
<dbReference type="EC" id="5.2.1.8" evidence="2 5"/>
<dbReference type="Pfam" id="PF00254">
    <property type="entry name" value="FKBP_C"/>
    <property type="match status" value="1"/>
</dbReference>
<organism evidence="8 9">
    <name type="scientific">Chaetoceros tenuissimus</name>
    <dbReference type="NCBI Taxonomy" id="426638"/>
    <lineage>
        <taxon>Eukaryota</taxon>
        <taxon>Sar</taxon>
        <taxon>Stramenopiles</taxon>
        <taxon>Ochrophyta</taxon>
        <taxon>Bacillariophyta</taxon>
        <taxon>Coscinodiscophyceae</taxon>
        <taxon>Chaetocerotophycidae</taxon>
        <taxon>Chaetocerotales</taxon>
        <taxon>Chaetocerotaceae</taxon>
        <taxon>Chaetoceros</taxon>
    </lineage>
</organism>
<dbReference type="InterPro" id="IPR001179">
    <property type="entry name" value="PPIase_FKBP_dom"/>
</dbReference>
<evidence type="ECO:0000256" key="2">
    <source>
        <dbReference type="ARBA" id="ARBA00013194"/>
    </source>
</evidence>
<feature type="chain" id="PRO_5042228655" description="peptidylprolyl isomerase" evidence="6">
    <location>
        <begin position="22"/>
        <end position="254"/>
    </location>
</feature>
<proteinExistence type="predicted"/>
<accession>A0AAD3H8K4</accession>
<dbReference type="InterPro" id="IPR050689">
    <property type="entry name" value="FKBP-type_PPIase"/>
</dbReference>
<keyword evidence="6" id="KW-0732">Signal</keyword>
<feature type="domain" description="PPIase FKBP-type" evidence="7">
    <location>
        <begin position="170"/>
        <end position="254"/>
    </location>
</feature>
<evidence type="ECO:0000256" key="6">
    <source>
        <dbReference type="SAM" id="SignalP"/>
    </source>
</evidence>
<dbReference type="EMBL" id="BLLK01000047">
    <property type="protein sequence ID" value="GFH54395.1"/>
    <property type="molecule type" value="Genomic_DNA"/>
</dbReference>
<dbReference type="PANTHER" id="PTHR10516:SF443">
    <property type="entry name" value="FK506-BINDING PROTEIN 59-RELATED"/>
    <property type="match status" value="1"/>
</dbReference>
<dbReference type="PROSITE" id="PS50059">
    <property type="entry name" value="FKBP_PPIASE"/>
    <property type="match status" value="1"/>
</dbReference>
<dbReference type="Gene3D" id="3.10.50.40">
    <property type="match status" value="1"/>
</dbReference>
<name>A0AAD3H8K4_9STRA</name>